<evidence type="ECO:0000256" key="3">
    <source>
        <dbReference type="RuleBase" id="RU361134"/>
    </source>
</evidence>
<dbReference type="CDD" id="cd11334">
    <property type="entry name" value="AmyAc_TreS"/>
    <property type="match status" value="1"/>
</dbReference>
<dbReference type="Pfam" id="PF22157">
    <property type="entry name" value="SupH-like_C"/>
    <property type="match status" value="1"/>
</dbReference>
<dbReference type="PRINTS" id="PR00110">
    <property type="entry name" value="ALPHAAMYLASE"/>
</dbReference>
<dbReference type="PANTHER" id="PTHR10357">
    <property type="entry name" value="ALPHA-AMYLASE FAMILY MEMBER"/>
    <property type="match status" value="1"/>
</dbReference>
<keyword evidence="3" id="KW-0326">Glycosidase</keyword>
<evidence type="ECO:0000256" key="2">
    <source>
        <dbReference type="RuleBase" id="RU003615"/>
    </source>
</evidence>
<dbReference type="InterPro" id="IPR045857">
    <property type="entry name" value="O16G_dom_2"/>
</dbReference>
<evidence type="ECO:0000259" key="4">
    <source>
        <dbReference type="SMART" id="SM00642"/>
    </source>
</evidence>
<dbReference type="SUPFAM" id="SSF51445">
    <property type="entry name" value="(Trans)glycosidases"/>
    <property type="match status" value="1"/>
</dbReference>
<comment type="similarity">
    <text evidence="1 2">Belongs to the glycosyl hydrolase 13 family.</text>
</comment>
<proteinExistence type="inferred from homology"/>
<dbReference type="PANTHER" id="PTHR10357:SF219">
    <property type="entry name" value="MALTOSE ALPHA-D-GLUCOSYLTRANSFERASE"/>
    <property type="match status" value="1"/>
</dbReference>
<name>A0A858R992_9PROT</name>
<evidence type="ECO:0000313" key="5">
    <source>
        <dbReference type="EMBL" id="QJE73968.1"/>
    </source>
</evidence>
<evidence type="ECO:0000256" key="1">
    <source>
        <dbReference type="ARBA" id="ARBA00008061"/>
    </source>
</evidence>
<reference evidence="5" key="1">
    <citation type="submission" date="2020-04" db="EMBL/GenBank/DDBJ databases">
        <title>A desert anoxygenic phototrophic bacterium fixes CO2 using RubisCO under aerobic conditions.</title>
        <authorList>
            <person name="Tang K."/>
        </authorList>
    </citation>
    <scope>NUCLEOTIDE SEQUENCE [LARGE SCALE GENOMIC DNA]</scope>
    <source>
        <strain evidence="5">MIMtkB3</strain>
    </source>
</reference>
<keyword evidence="3" id="KW-0119">Carbohydrate metabolism</keyword>
<dbReference type="InterPro" id="IPR017853">
    <property type="entry name" value="GH"/>
</dbReference>
<dbReference type="EMBL" id="CP051775">
    <property type="protein sequence ID" value="QJE73968.1"/>
    <property type="molecule type" value="Genomic_DNA"/>
</dbReference>
<organism evidence="5 6">
    <name type="scientific">Aerophototrophica crusticola</name>
    <dbReference type="NCBI Taxonomy" id="1709002"/>
    <lineage>
        <taxon>Bacteria</taxon>
        <taxon>Pseudomonadati</taxon>
        <taxon>Pseudomonadota</taxon>
        <taxon>Alphaproteobacteria</taxon>
        <taxon>Rhodospirillales</taxon>
        <taxon>Rhodospirillaceae</taxon>
        <taxon>Aerophototrophica</taxon>
    </lineage>
</organism>
<accession>A0A858R992</accession>
<keyword evidence="6" id="KW-1185">Reference proteome</keyword>
<protein>
    <recommendedName>
        <fullName evidence="3">Alpha-amylase</fullName>
        <ecNumber evidence="3">3.2.1.1</ecNumber>
    </recommendedName>
</protein>
<dbReference type="KEGG" id="acru:HHL28_13470"/>
<gene>
    <name evidence="5" type="ORF">HHL28_13470</name>
</gene>
<dbReference type="GO" id="GO:0004556">
    <property type="term" value="F:alpha-amylase activity"/>
    <property type="evidence" value="ECO:0007669"/>
    <property type="project" value="UniProtKB-UniRule"/>
</dbReference>
<dbReference type="SMART" id="SM00642">
    <property type="entry name" value="Aamy"/>
    <property type="match status" value="1"/>
</dbReference>
<sequence>MLDLWYKNAVLYCVDVETYMDGNGDGVGDFRGLSQRLDHIAGLGATCVWLLPFYATPNRDNGYDVSDYYAVDPRLGTFGDFVEFTHLAREKGLRVIVDLVVNHSSTEHPWFKAACADKDSPFRDFYLWSEEKPADAHEGMVFPGVQHTTWTWNEQAGAHYFHRFYDHEADLNMDNPAVREEIERIMGFWLQLGVSGFRIDAAPFVIETPVGPDKGKMHFEYIQEMRSVQQWRRGDAVLLAEANVLPEEVGDYVGDGDGMHLMFNFITNQRLFLALARQDPKPLAEAIRSLPDMPEMAQWANFVRNHDELDLGRLSEEEREECFRLFAPDEHMRAYGRGIRRRLAPMLGNDRRKLELVYSLMFTLSGTPVIWYGEEIGMGENLELEERTAVRTPMQWSDGPNGGFSPVGKDKLVRPVNSGGEYGFETVNAEAQARDRDSLLTWFERAARMRRQCPEFGWGPTELLDLGNDKVLAHRCRWRGNSVAALHNFSPDKQAVSLEPLCEEGTRLVDLFEDKDYGRLQRTDRLELEGYGYVWLRVEGK</sequence>
<dbReference type="InterPro" id="IPR006046">
    <property type="entry name" value="Alpha_amylase"/>
</dbReference>
<dbReference type="Gene3D" id="2.60.40.1180">
    <property type="entry name" value="Golgi alpha-mannosidase II"/>
    <property type="match status" value="1"/>
</dbReference>
<dbReference type="InterPro" id="IPR054049">
    <property type="entry name" value="SupH-like_C"/>
</dbReference>
<dbReference type="AlphaFoldDB" id="A0A858R992"/>
<dbReference type="Gene3D" id="3.90.400.10">
    <property type="entry name" value="Oligo-1,6-glucosidase, Domain 2"/>
    <property type="match status" value="1"/>
</dbReference>
<evidence type="ECO:0000313" key="6">
    <source>
        <dbReference type="Proteomes" id="UP000501891"/>
    </source>
</evidence>
<comment type="catalytic activity">
    <reaction evidence="3">
        <text>Endohydrolysis of (1-&gt;4)-alpha-D-glucosidic linkages in polysaccharides containing three or more (1-&gt;4)-alpha-linked D-glucose units.</text>
        <dbReference type="EC" id="3.2.1.1"/>
    </reaction>
</comment>
<dbReference type="InterPro" id="IPR013780">
    <property type="entry name" value="Glyco_hydro_b"/>
</dbReference>
<dbReference type="EC" id="3.2.1.1" evidence="3"/>
<keyword evidence="3" id="KW-0378">Hydrolase</keyword>
<dbReference type="GO" id="GO:0005975">
    <property type="term" value="P:carbohydrate metabolic process"/>
    <property type="evidence" value="ECO:0007669"/>
    <property type="project" value="InterPro"/>
</dbReference>
<dbReference type="SUPFAM" id="SSF51011">
    <property type="entry name" value="Glycosyl hydrolase domain"/>
    <property type="match status" value="1"/>
</dbReference>
<dbReference type="Pfam" id="PF00128">
    <property type="entry name" value="Alpha-amylase"/>
    <property type="match status" value="2"/>
</dbReference>
<dbReference type="InterPro" id="IPR006047">
    <property type="entry name" value="GH13_cat_dom"/>
</dbReference>
<dbReference type="Gene3D" id="3.20.20.80">
    <property type="entry name" value="Glycosidases"/>
    <property type="match status" value="1"/>
</dbReference>
<dbReference type="Proteomes" id="UP000501891">
    <property type="component" value="Chromosome"/>
</dbReference>
<dbReference type="GO" id="GO:0043169">
    <property type="term" value="F:cation binding"/>
    <property type="evidence" value="ECO:0007669"/>
    <property type="project" value="InterPro"/>
</dbReference>
<feature type="domain" description="Glycosyl hydrolase family 13 catalytic" evidence="4">
    <location>
        <begin position="13"/>
        <end position="391"/>
    </location>
</feature>